<dbReference type="SUPFAM" id="SSF109604">
    <property type="entry name" value="HD-domain/PDEase-like"/>
    <property type="match status" value="1"/>
</dbReference>
<dbReference type="InterPro" id="IPR052340">
    <property type="entry name" value="RNase_Y/CdgJ"/>
</dbReference>
<organism evidence="2 3">
    <name type="scientific">Marinobacterium maritimum</name>
    <dbReference type="NCBI Taxonomy" id="500162"/>
    <lineage>
        <taxon>Bacteria</taxon>
        <taxon>Pseudomonadati</taxon>
        <taxon>Pseudomonadota</taxon>
        <taxon>Gammaproteobacteria</taxon>
        <taxon>Oceanospirillales</taxon>
        <taxon>Oceanospirillaceae</taxon>
        <taxon>Marinobacterium</taxon>
    </lineage>
</organism>
<evidence type="ECO:0000313" key="3">
    <source>
        <dbReference type="Proteomes" id="UP001499915"/>
    </source>
</evidence>
<feature type="domain" description="HDOD" evidence="1">
    <location>
        <begin position="145"/>
        <end position="321"/>
    </location>
</feature>
<dbReference type="PANTHER" id="PTHR33525">
    <property type="match status" value="1"/>
</dbReference>
<dbReference type="PROSITE" id="PS51833">
    <property type="entry name" value="HDOD"/>
    <property type="match status" value="1"/>
</dbReference>
<dbReference type="Pfam" id="PF08668">
    <property type="entry name" value="HDOD"/>
    <property type="match status" value="1"/>
</dbReference>
<sequence length="402" mass="44744">MRFEAGMDLFQRWPELARQTLLVREGELSLQGVTCRSVELSAGTLMYPLSELSPVASNAKLLAQGSGLLFSLTRSQFDQLHEQTQLVLLQRGRAFSSRLATGLIEERDALRQSCGQLAANAFKELRAQSAGLERSEGVLAVIDRIPRLPVSCIELLERLLDENSTHAQVVDMVRQDPAMTATLLKAVNSPAYSFGNPVADLSHAVTMLGFEGVYQIIMAETLRRSLPDSEGFKVSYQRALMLSYIAFALAQVTGRGRPAELATIALLHDIGRVVLVVMQRQQPACRELVRRVPSGVAGSLLLRNWLLPEVIWQVISLQHYPQWMPPEQLPSAWCDTVALLHLAGWVMDDRLKQVVAAPFVDAYQHQLGLEAVSAEQLWQQKIVPQLRQRRNALPAALRRMLG</sequence>
<proteinExistence type="predicted"/>
<dbReference type="Proteomes" id="UP001499915">
    <property type="component" value="Unassembled WGS sequence"/>
</dbReference>
<evidence type="ECO:0000313" key="2">
    <source>
        <dbReference type="EMBL" id="GAA0702802.1"/>
    </source>
</evidence>
<protein>
    <recommendedName>
        <fullName evidence="1">HDOD domain-containing protein</fullName>
    </recommendedName>
</protein>
<dbReference type="Gene3D" id="1.10.3210.10">
    <property type="entry name" value="Hypothetical protein af1432"/>
    <property type="match status" value="1"/>
</dbReference>
<gene>
    <name evidence="2" type="ORF">GCM10009104_35270</name>
</gene>
<comment type="caution">
    <text evidence="2">The sequence shown here is derived from an EMBL/GenBank/DDBJ whole genome shotgun (WGS) entry which is preliminary data.</text>
</comment>
<accession>A0ABP3TH89</accession>
<reference evidence="3" key="1">
    <citation type="journal article" date="2019" name="Int. J. Syst. Evol. Microbiol.">
        <title>The Global Catalogue of Microorganisms (GCM) 10K type strain sequencing project: providing services to taxonomists for standard genome sequencing and annotation.</title>
        <authorList>
            <consortium name="The Broad Institute Genomics Platform"/>
            <consortium name="The Broad Institute Genome Sequencing Center for Infectious Disease"/>
            <person name="Wu L."/>
            <person name="Ma J."/>
        </authorList>
    </citation>
    <scope>NUCLEOTIDE SEQUENCE [LARGE SCALE GENOMIC DNA]</scope>
    <source>
        <strain evidence="3">JCM 15134</strain>
    </source>
</reference>
<keyword evidence="3" id="KW-1185">Reference proteome</keyword>
<dbReference type="InterPro" id="IPR013976">
    <property type="entry name" value="HDOD"/>
</dbReference>
<evidence type="ECO:0000259" key="1">
    <source>
        <dbReference type="PROSITE" id="PS51833"/>
    </source>
</evidence>
<name>A0ABP3TH89_9GAMM</name>
<dbReference type="EMBL" id="BAAAET010000008">
    <property type="protein sequence ID" value="GAA0702802.1"/>
    <property type="molecule type" value="Genomic_DNA"/>
</dbReference>
<dbReference type="PANTHER" id="PTHR33525:SF4">
    <property type="entry name" value="CYCLIC DI-GMP PHOSPHODIESTERASE CDGJ"/>
    <property type="match status" value="1"/>
</dbReference>